<dbReference type="EMBL" id="LRPC01000028">
    <property type="protein sequence ID" value="KYG73463.1"/>
    <property type="molecule type" value="Genomic_DNA"/>
</dbReference>
<dbReference type="SMART" id="SM00028">
    <property type="entry name" value="TPR"/>
    <property type="match status" value="7"/>
</dbReference>
<dbReference type="PANTHER" id="PTHR43065">
    <property type="entry name" value="SENSOR HISTIDINE KINASE"/>
    <property type="match status" value="1"/>
</dbReference>
<dbReference type="AlphaFoldDB" id="A0A150X425"/>
<keyword evidence="1" id="KW-0802">TPR repeat</keyword>
<dbReference type="InterPro" id="IPR005467">
    <property type="entry name" value="His_kinase_dom"/>
</dbReference>
<feature type="domain" description="Histidine kinase" evidence="4">
    <location>
        <begin position="488"/>
        <end position="681"/>
    </location>
</feature>
<dbReference type="Pfam" id="PF13181">
    <property type="entry name" value="TPR_8"/>
    <property type="match status" value="1"/>
</dbReference>
<dbReference type="PROSITE" id="PS50109">
    <property type="entry name" value="HIS_KIN"/>
    <property type="match status" value="1"/>
</dbReference>
<dbReference type="Pfam" id="PF02518">
    <property type="entry name" value="HATPase_c"/>
    <property type="match status" value="1"/>
</dbReference>
<name>A0A150X425_9BACT</name>
<gene>
    <name evidence="5" type="ORF">AWW68_12275</name>
</gene>
<feature type="repeat" description="TPR" evidence="1">
    <location>
        <begin position="111"/>
        <end position="144"/>
    </location>
</feature>
<evidence type="ECO:0000256" key="3">
    <source>
        <dbReference type="SAM" id="Phobius"/>
    </source>
</evidence>
<dbReference type="InterPro" id="IPR036890">
    <property type="entry name" value="HATPase_C_sf"/>
</dbReference>
<reference evidence="5 6" key="1">
    <citation type="submission" date="2016-01" db="EMBL/GenBank/DDBJ databases">
        <title>Genome sequencing of Roseivirga spongicola UST030701-084.</title>
        <authorList>
            <person name="Selvaratnam C."/>
            <person name="Thevarajoo S."/>
            <person name="Goh K.M."/>
            <person name="Ee R."/>
            <person name="Chan K.-G."/>
            <person name="Chong C.S."/>
        </authorList>
    </citation>
    <scope>NUCLEOTIDE SEQUENCE [LARGE SCALE GENOMIC DNA]</scope>
    <source>
        <strain evidence="5 6">UST030701-084</strain>
    </source>
</reference>
<dbReference type="Proteomes" id="UP000075606">
    <property type="component" value="Unassembled WGS sequence"/>
</dbReference>
<dbReference type="InterPro" id="IPR003594">
    <property type="entry name" value="HATPase_dom"/>
</dbReference>
<proteinExistence type="predicted"/>
<evidence type="ECO:0000313" key="5">
    <source>
        <dbReference type="EMBL" id="KYG73463.1"/>
    </source>
</evidence>
<evidence type="ECO:0000259" key="4">
    <source>
        <dbReference type="PROSITE" id="PS50109"/>
    </source>
</evidence>
<dbReference type="InterPro" id="IPR011990">
    <property type="entry name" value="TPR-like_helical_dom_sf"/>
</dbReference>
<feature type="coiled-coil region" evidence="2">
    <location>
        <begin position="461"/>
        <end position="488"/>
    </location>
</feature>
<dbReference type="Pfam" id="PF07568">
    <property type="entry name" value="HisKA_2"/>
    <property type="match status" value="1"/>
</dbReference>
<evidence type="ECO:0000256" key="1">
    <source>
        <dbReference type="PROSITE-ProRule" id="PRU00339"/>
    </source>
</evidence>
<comment type="caution">
    <text evidence="5">The sequence shown here is derived from an EMBL/GenBank/DDBJ whole genome shotgun (WGS) entry which is preliminary data.</text>
</comment>
<protein>
    <recommendedName>
        <fullName evidence="4">Histidine kinase domain-containing protein</fullName>
    </recommendedName>
</protein>
<keyword evidence="3" id="KW-0472">Membrane</keyword>
<dbReference type="SMART" id="SM00387">
    <property type="entry name" value="HATPase_c"/>
    <property type="match status" value="1"/>
</dbReference>
<dbReference type="STRING" id="333140.AWW68_12275"/>
<evidence type="ECO:0000256" key="2">
    <source>
        <dbReference type="SAM" id="Coils"/>
    </source>
</evidence>
<dbReference type="SUPFAM" id="SSF48452">
    <property type="entry name" value="TPR-like"/>
    <property type="match status" value="2"/>
</dbReference>
<organism evidence="5 6">
    <name type="scientific">Roseivirga spongicola</name>
    <dbReference type="NCBI Taxonomy" id="333140"/>
    <lineage>
        <taxon>Bacteria</taxon>
        <taxon>Pseudomonadati</taxon>
        <taxon>Bacteroidota</taxon>
        <taxon>Cytophagia</taxon>
        <taxon>Cytophagales</taxon>
        <taxon>Roseivirgaceae</taxon>
        <taxon>Roseivirga</taxon>
    </lineage>
</organism>
<keyword evidence="3" id="KW-0812">Transmembrane</keyword>
<feature type="transmembrane region" description="Helical" evidence="3">
    <location>
        <begin position="442"/>
        <end position="461"/>
    </location>
</feature>
<dbReference type="PROSITE" id="PS50005">
    <property type="entry name" value="TPR"/>
    <property type="match status" value="1"/>
</dbReference>
<keyword evidence="3" id="KW-1133">Transmembrane helix</keyword>
<dbReference type="InterPro" id="IPR019734">
    <property type="entry name" value="TPR_rpt"/>
</dbReference>
<dbReference type="Gene3D" id="1.25.40.10">
    <property type="entry name" value="Tetratricopeptide repeat domain"/>
    <property type="match status" value="2"/>
</dbReference>
<dbReference type="Gene3D" id="3.30.565.10">
    <property type="entry name" value="Histidine kinase-like ATPase, C-terminal domain"/>
    <property type="match status" value="1"/>
</dbReference>
<keyword evidence="6" id="KW-1185">Reference proteome</keyword>
<keyword evidence="2" id="KW-0175">Coiled coil</keyword>
<accession>A0A150X425</accession>
<dbReference type="Gene3D" id="3.30.450.20">
    <property type="entry name" value="PAS domain"/>
    <property type="match status" value="1"/>
</dbReference>
<dbReference type="InterPro" id="IPR011495">
    <property type="entry name" value="Sig_transdc_His_kin_sub2_dim/P"/>
</dbReference>
<evidence type="ECO:0000313" key="6">
    <source>
        <dbReference type="Proteomes" id="UP000075606"/>
    </source>
</evidence>
<sequence>MLTLLPHFLFSQEVDSLKAILDSDVHDTLKIQTYLELGKAFERNDLDSSLSYLDEALQISERFSSEFPQFKGFVLRAKAAAYLANGSKECFEFYLEAMAVFESLVWNEELTLTQYELAKAYDRASQFHNAIEHYEAVINRNKKDGTEFKMAAAYNNAGLVYYYLRELEKASGILLDGIRYVKTTPDTVNLRAFYMNYGLVLKEQNRYELAKQYMKNALLINEAIGIRGQVALAYTNIGQLLIKQDSLDRAFESLTKGWEISKEINTSGWPTADYYKNVSTIEFYRGNYQKSHDYIEKSVANVPEGTAPQSKGDVYGSLVEKKLVLADSVFVDNPAKQRQLWNEALPYAIEGWELAKQSEAGNVRYRLALGQANLYAKLKDYKKAFEFGKLALEISQDINDQAKTDAIARMSAEFETERIEAQNNLLQETQKRQTAQLKQQRYLIAGALVVLLLIVAIMLIIQRNRLKLKKANAQVEKSLEQKELLLKEIHHRVKNNLQVVSSLLDLQSRGIEDEKALSTFMEGQNRVKAMALIHQKLYQNEDLATIDFAEYAEQLMAELASIYAGSVNVKASVNSTQKANFDIDTAIPLGLILNELISNAYKYAFQEGEGVLSISIEDLGNGKHQLTVSDSGVGLPQDFDLTKAKSLGLRLVRRLSKQLYGSAEYYYEQGSKFIITFTDTLERKAV</sequence>
<dbReference type="PANTHER" id="PTHR43065:SF23">
    <property type="entry name" value="SENSOR HISTIDINE KINASE PDTAS"/>
    <property type="match status" value="1"/>
</dbReference>
<dbReference type="SUPFAM" id="SSF55874">
    <property type="entry name" value="ATPase domain of HSP90 chaperone/DNA topoisomerase II/histidine kinase"/>
    <property type="match status" value="1"/>
</dbReference>